<keyword evidence="7 9" id="KW-0030">Aminoacyl-tRNA synthetase</keyword>
<evidence type="ECO:0000256" key="10">
    <source>
        <dbReference type="RuleBase" id="RU363035"/>
    </source>
</evidence>
<dbReference type="FunFam" id="3.40.50.620:FF:000060">
    <property type="entry name" value="Leucine--tRNA ligase"/>
    <property type="match status" value="1"/>
</dbReference>
<comment type="subcellular location">
    <subcellularLocation>
        <location evidence="9">Cytoplasm</location>
    </subcellularLocation>
</comment>
<evidence type="ECO:0000313" key="17">
    <source>
        <dbReference type="Proteomes" id="UP000317238"/>
    </source>
</evidence>
<keyword evidence="6 9" id="KW-0648">Protein biosynthesis</keyword>
<dbReference type="InterPro" id="IPR001412">
    <property type="entry name" value="aa-tRNA-synth_I_CS"/>
</dbReference>
<accession>A0A5C5Y2E1</accession>
<dbReference type="CDD" id="cd07958">
    <property type="entry name" value="Anticodon_Ia_Leu_BEm"/>
    <property type="match status" value="1"/>
</dbReference>
<keyword evidence="4 9" id="KW-0547">Nucleotide-binding</keyword>
<dbReference type="Proteomes" id="UP000317238">
    <property type="component" value="Unassembled WGS sequence"/>
</dbReference>
<feature type="domain" description="Leucyl-tRNA synthetase editing" evidence="15">
    <location>
        <begin position="278"/>
        <end position="484"/>
    </location>
</feature>
<dbReference type="InterPro" id="IPR013155">
    <property type="entry name" value="M/V/L/I-tRNA-synth_anticd-bd"/>
</dbReference>
<dbReference type="InterPro" id="IPR002300">
    <property type="entry name" value="aa-tRNA-synth_Ia"/>
</dbReference>
<dbReference type="FunFam" id="1.10.730.10:FF:000011">
    <property type="entry name" value="Leucine--tRNA ligase chloroplastic/mitochondrial"/>
    <property type="match status" value="1"/>
</dbReference>
<keyword evidence="2 9" id="KW-0963">Cytoplasm</keyword>
<proteinExistence type="inferred from homology"/>
<dbReference type="GO" id="GO:0005524">
    <property type="term" value="F:ATP binding"/>
    <property type="evidence" value="ECO:0007669"/>
    <property type="project" value="UniProtKB-UniRule"/>
</dbReference>
<evidence type="ECO:0000256" key="5">
    <source>
        <dbReference type="ARBA" id="ARBA00022840"/>
    </source>
</evidence>
<feature type="binding site" evidence="9">
    <location>
        <position position="737"/>
    </location>
    <ligand>
        <name>ATP</name>
        <dbReference type="ChEBI" id="CHEBI:30616"/>
    </ligand>
</feature>
<dbReference type="PROSITE" id="PS00178">
    <property type="entry name" value="AA_TRNA_LIGASE_I"/>
    <property type="match status" value="1"/>
</dbReference>
<evidence type="ECO:0000256" key="4">
    <source>
        <dbReference type="ARBA" id="ARBA00022741"/>
    </source>
</evidence>
<evidence type="ECO:0000256" key="7">
    <source>
        <dbReference type="ARBA" id="ARBA00023146"/>
    </source>
</evidence>
<keyword evidence="5 9" id="KW-0067">ATP-binding</keyword>
<dbReference type="Pfam" id="PF08264">
    <property type="entry name" value="Anticodon_1"/>
    <property type="match status" value="1"/>
</dbReference>
<dbReference type="InterPro" id="IPR009008">
    <property type="entry name" value="Val/Leu/Ile-tRNA-synth_edit"/>
</dbReference>
<protein>
    <recommendedName>
        <fullName evidence="9">Leucine--tRNA ligase</fullName>
        <ecNumber evidence="9">6.1.1.4</ecNumber>
    </recommendedName>
    <alternativeName>
        <fullName evidence="9">Leucyl-tRNA synthetase</fullName>
        <shortName evidence="9">LeuRS</shortName>
    </alternativeName>
</protein>
<comment type="caution">
    <text evidence="16">The sequence shown here is derived from an EMBL/GenBank/DDBJ whole genome shotgun (WGS) entry which is preliminary data.</text>
</comment>
<dbReference type="FunFam" id="3.40.50.620:FF:000056">
    <property type="entry name" value="Leucine--tRNA ligase"/>
    <property type="match status" value="1"/>
</dbReference>
<dbReference type="InterPro" id="IPR025709">
    <property type="entry name" value="Leu_tRNA-synth_edit"/>
</dbReference>
<evidence type="ECO:0000256" key="3">
    <source>
        <dbReference type="ARBA" id="ARBA00022598"/>
    </source>
</evidence>
<dbReference type="InterPro" id="IPR015413">
    <property type="entry name" value="Methionyl/Leucyl_tRNA_Synth"/>
</dbReference>
<dbReference type="NCBIfam" id="TIGR00396">
    <property type="entry name" value="leuS_bact"/>
    <property type="match status" value="1"/>
</dbReference>
<evidence type="ECO:0000313" key="16">
    <source>
        <dbReference type="EMBL" id="TWT69936.1"/>
    </source>
</evidence>
<evidence type="ECO:0000259" key="14">
    <source>
        <dbReference type="Pfam" id="PF09334"/>
    </source>
</evidence>
<evidence type="ECO:0000259" key="15">
    <source>
        <dbReference type="Pfam" id="PF13603"/>
    </source>
</evidence>
<dbReference type="GO" id="GO:0006429">
    <property type="term" value="P:leucyl-tRNA aminoacylation"/>
    <property type="evidence" value="ECO:0007669"/>
    <property type="project" value="UniProtKB-UniRule"/>
</dbReference>
<organism evidence="16 17">
    <name type="scientific">Crateriforma conspicua</name>
    <dbReference type="NCBI Taxonomy" id="2527996"/>
    <lineage>
        <taxon>Bacteria</taxon>
        <taxon>Pseudomonadati</taxon>
        <taxon>Planctomycetota</taxon>
        <taxon>Planctomycetia</taxon>
        <taxon>Planctomycetales</taxon>
        <taxon>Planctomycetaceae</taxon>
        <taxon>Crateriforma</taxon>
    </lineage>
</organism>
<evidence type="ECO:0000256" key="1">
    <source>
        <dbReference type="ARBA" id="ARBA00005594"/>
    </source>
</evidence>
<evidence type="ECO:0000256" key="11">
    <source>
        <dbReference type="SAM" id="MobiDB-lite"/>
    </source>
</evidence>
<gene>
    <name evidence="9 16" type="primary">leuS</name>
    <name evidence="16" type="ORF">Pan14r_22330</name>
</gene>
<dbReference type="InterPro" id="IPR014729">
    <property type="entry name" value="Rossmann-like_a/b/a_fold"/>
</dbReference>
<dbReference type="PANTHER" id="PTHR43740:SF2">
    <property type="entry name" value="LEUCINE--TRNA LIGASE, MITOCHONDRIAL"/>
    <property type="match status" value="1"/>
</dbReference>
<dbReference type="Gene3D" id="3.90.740.10">
    <property type="entry name" value="Valyl/Leucyl/Isoleucyl-tRNA synthetase, editing domain"/>
    <property type="match status" value="1"/>
</dbReference>
<dbReference type="HAMAP" id="MF_00049_B">
    <property type="entry name" value="Leu_tRNA_synth_B"/>
    <property type="match status" value="1"/>
</dbReference>
<sequence length="967" mass="109469">MAAMPTLRRDPLFPDDSTAIPMPRYNPAEIEPRWQEYWLTHRTFATPRLPGGTKRYVLDMFPYPSGDGLHVGHPEGYTATDIVSRFARLRGESVLHPIGFDSFGLPAEEHAISTGEHPRIQTQRNIDNFTRQLKMLGFSYDWDRVVATTDEDYFRWTQWIFLVLYDTWFDDEQQKGRPISELPIPAEIAAQGDAVIESYQDDHRLAYQDDALVNWCPDLGTVLANEEVIDGKSERGGYPVKRIPLRQWMLRITAYSERLLSGLDDLDWPVGIKKLQQDWIGRSTGAEVDFFIGPADQFDAWKTERAKSGFPTDPTDALRVYTTRPDTLFGATYMVVAPEHPMLDRLTTEDQSPQVKKYCEQASFKSDRERTEGDKNKTGVFTGSHAINPVNGKPIPIWVADYVLAGYGTGAIMAVPAHDERDFDFAQAFDLPVIPVVGPDDDDPRREAILAGKACFSATGVAINSGPFDDQTTDQVKKAVTESLDGDHLGRAAVNYKLRDWLFSRQRFWGEPFPVLHEIDEAGELTGRKRTVPAEDLPVTLPELEDFKPHGRPEPPLAKADDDWLIVELDGRRFRRETNTMPQWAGSCWYYLRYIDPKNNQCMIDPELEKAWMPVDLYVGGAEHAVLHLLYARFWHKVLYDRGHVTCAEPFGRLVNQGMILGQAQFHLSEDQAQQHQKPLADVGIEAVRGKEDDKTLVLRSTDGHDLDDDATEKRKGKLFVKGTDIEVIAKADKMSKSRGNVVNPDAVVREYGADSLRLYEMFMGPLEATKPWNMSGVGGVRNFLDRVWRMIVDAKSDDDQLCAELVDQPCNEEQNRVLHQTIKKVTEDTEGLSFNTAIARMMEFTNFFTRQDERPIEAMNSFLVLLSPYAPHLAEELWNRLGHDDSIAHATWPTWDEDAIRESTIEIPVQLNGKVKTKINVPADAKPDDMIQAALNDDKVQSLVDGKTVVKKIAVPGRLVNFVVKP</sequence>
<keyword evidence="17" id="KW-1185">Reference proteome</keyword>
<evidence type="ECO:0000256" key="8">
    <source>
        <dbReference type="ARBA" id="ARBA00047469"/>
    </source>
</evidence>
<keyword evidence="3 9" id="KW-0436">Ligase</keyword>
<comment type="catalytic activity">
    <reaction evidence="8 9">
        <text>tRNA(Leu) + L-leucine + ATP = L-leucyl-tRNA(Leu) + AMP + diphosphate</text>
        <dbReference type="Rhea" id="RHEA:11688"/>
        <dbReference type="Rhea" id="RHEA-COMP:9613"/>
        <dbReference type="Rhea" id="RHEA-COMP:9622"/>
        <dbReference type="ChEBI" id="CHEBI:30616"/>
        <dbReference type="ChEBI" id="CHEBI:33019"/>
        <dbReference type="ChEBI" id="CHEBI:57427"/>
        <dbReference type="ChEBI" id="CHEBI:78442"/>
        <dbReference type="ChEBI" id="CHEBI:78494"/>
        <dbReference type="ChEBI" id="CHEBI:456215"/>
        <dbReference type="EC" id="6.1.1.4"/>
    </reaction>
</comment>
<name>A0A5C5Y2E1_9PLAN</name>
<feature type="domain" description="Methionyl/Valyl/Leucyl/Isoleucyl-tRNA synthetase anticodon-binding" evidence="13">
    <location>
        <begin position="818"/>
        <end position="927"/>
    </location>
</feature>
<dbReference type="PANTHER" id="PTHR43740">
    <property type="entry name" value="LEUCYL-TRNA SYNTHETASE"/>
    <property type="match status" value="1"/>
</dbReference>
<dbReference type="SUPFAM" id="SSF50677">
    <property type="entry name" value="ValRS/IleRS/LeuRS editing domain"/>
    <property type="match status" value="1"/>
</dbReference>
<dbReference type="FunFam" id="3.40.50.620:FF:000087">
    <property type="entry name" value="Leucine--tRNA ligase"/>
    <property type="match status" value="1"/>
</dbReference>
<dbReference type="InterPro" id="IPR009080">
    <property type="entry name" value="tRNAsynth_Ia_anticodon-bd"/>
</dbReference>
<comment type="similarity">
    <text evidence="1 9 10">Belongs to the class-I aminoacyl-tRNA synthetase family.</text>
</comment>
<dbReference type="EC" id="6.1.1.4" evidence="9"/>
<dbReference type="AlphaFoldDB" id="A0A5C5Y2E1"/>
<dbReference type="Pfam" id="PF13603">
    <property type="entry name" value="tRNA-synt_1_2"/>
    <property type="match status" value="1"/>
</dbReference>
<dbReference type="EMBL" id="SJPL01000001">
    <property type="protein sequence ID" value="TWT69936.1"/>
    <property type="molecule type" value="Genomic_DNA"/>
</dbReference>
<dbReference type="GO" id="GO:0005829">
    <property type="term" value="C:cytosol"/>
    <property type="evidence" value="ECO:0007669"/>
    <property type="project" value="TreeGrafter"/>
</dbReference>
<evidence type="ECO:0000256" key="2">
    <source>
        <dbReference type="ARBA" id="ARBA00022490"/>
    </source>
</evidence>
<dbReference type="GO" id="GO:0002161">
    <property type="term" value="F:aminoacyl-tRNA deacylase activity"/>
    <property type="evidence" value="ECO:0007669"/>
    <property type="project" value="InterPro"/>
</dbReference>
<comment type="caution">
    <text evidence="9">Lacks conserved residue(s) required for the propagation of feature annotation.</text>
</comment>
<evidence type="ECO:0000256" key="9">
    <source>
        <dbReference type="HAMAP-Rule" id="MF_00049"/>
    </source>
</evidence>
<dbReference type="PRINTS" id="PR00985">
    <property type="entry name" value="TRNASYNTHLEU"/>
</dbReference>
<dbReference type="InterPro" id="IPR002302">
    <property type="entry name" value="Leu-tRNA-ligase"/>
</dbReference>
<feature type="domain" description="Aminoacyl-tRNA synthetase class Ia" evidence="12">
    <location>
        <begin position="731"/>
        <end position="760"/>
    </location>
</feature>
<dbReference type="GO" id="GO:0004823">
    <property type="term" value="F:leucine-tRNA ligase activity"/>
    <property type="evidence" value="ECO:0007669"/>
    <property type="project" value="UniProtKB-UniRule"/>
</dbReference>
<dbReference type="SUPFAM" id="SSF52374">
    <property type="entry name" value="Nucleotidylyl transferase"/>
    <property type="match status" value="1"/>
</dbReference>
<dbReference type="Pfam" id="PF00133">
    <property type="entry name" value="tRNA-synt_1"/>
    <property type="match status" value="1"/>
</dbReference>
<evidence type="ECO:0000259" key="12">
    <source>
        <dbReference type="Pfam" id="PF00133"/>
    </source>
</evidence>
<dbReference type="Gene3D" id="1.10.730.10">
    <property type="entry name" value="Isoleucyl-tRNA Synthetase, Domain 1"/>
    <property type="match status" value="1"/>
</dbReference>
<feature type="short sequence motif" description="'KMSKS' region" evidence="9">
    <location>
        <begin position="734"/>
        <end position="738"/>
    </location>
</feature>
<reference evidence="16 17" key="1">
    <citation type="submission" date="2019-02" db="EMBL/GenBank/DDBJ databases">
        <title>Deep-cultivation of Planctomycetes and their phenomic and genomic characterization uncovers novel biology.</title>
        <authorList>
            <person name="Wiegand S."/>
            <person name="Jogler M."/>
            <person name="Boedeker C."/>
            <person name="Pinto D."/>
            <person name="Vollmers J."/>
            <person name="Rivas-Marin E."/>
            <person name="Kohn T."/>
            <person name="Peeters S.H."/>
            <person name="Heuer A."/>
            <person name="Rast P."/>
            <person name="Oberbeckmann S."/>
            <person name="Bunk B."/>
            <person name="Jeske O."/>
            <person name="Meyerdierks A."/>
            <person name="Storesund J.E."/>
            <person name="Kallscheuer N."/>
            <person name="Luecker S."/>
            <person name="Lage O.M."/>
            <person name="Pohl T."/>
            <person name="Merkel B.J."/>
            <person name="Hornburger P."/>
            <person name="Mueller R.-W."/>
            <person name="Bruemmer F."/>
            <person name="Labrenz M."/>
            <person name="Spormann A.M."/>
            <person name="Op Den Camp H."/>
            <person name="Overmann J."/>
            <person name="Amann R."/>
            <person name="Jetten M.S.M."/>
            <person name="Mascher T."/>
            <person name="Medema M.H."/>
            <person name="Devos D.P."/>
            <person name="Kaster A.-K."/>
            <person name="Ovreas L."/>
            <person name="Rohde M."/>
            <person name="Galperin M.Y."/>
            <person name="Jogler C."/>
        </authorList>
    </citation>
    <scope>NUCLEOTIDE SEQUENCE [LARGE SCALE GENOMIC DNA]</scope>
    <source>
        <strain evidence="16 17">Pan14r</strain>
    </source>
</reference>
<evidence type="ECO:0000259" key="13">
    <source>
        <dbReference type="Pfam" id="PF08264"/>
    </source>
</evidence>
<dbReference type="Gene3D" id="3.40.50.620">
    <property type="entry name" value="HUPs"/>
    <property type="match status" value="3"/>
</dbReference>
<feature type="region of interest" description="Disordered" evidence="11">
    <location>
        <begin position="1"/>
        <end position="20"/>
    </location>
</feature>
<dbReference type="SUPFAM" id="SSF47323">
    <property type="entry name" value="Anticodon-binding domain of a subclass of class I aminoacyl-tRNA synthetases"/>
    <property type="match status" value="1"/>
</dbReference>
<feature type="domain" description="Methionyl/Leucyl tRNA synthetase" evidence="14">
    <location>
        <begin position="61"/>
        <end position="167"/>
    </location>
</feature>
<dbReference type="Pfam" id="PF09334">
    <property type="entry name" value="tRNA-synt_1g"/>
    <property type="match status" value="1"/>
</dbReference>
<evidence type="ECO:0000256" key="6">
    <source>
        <dbReference type="ARBA" id="ARBA00022917"/>
    </source>
</evidence>